<dbReference type="Gene3D" id="3.40.50.1000">
    <property type="entry name" value="HAD superfamily/HAD-like"/>
    <property type="match status" value="1"/>
</dbReference>
<dbReference type="SFLD" id="SFLDG01129">
    <property type="entry name" value="C1.5:_HAD__Beta-PGM__Phosphata"/>
    <property type="match status" value="1"/>
</dbReference>
<dbReference type="PANTHER" id="PTHR17901:SF14">
    <property type="entry name" value="MAGNESIUM-DEPENDENT PHOSPHATASE 1"/>
    <property type="match status" value="1"/>
</dbReference>
<dbReference type="InterPro" id="IPR010036">
    <property type="entry name" value="MDP_1_eu_arc"/>
</dbReference>
<organism evidence="1">
    <name type="scientific">Noctiluca scintillans</name>
    <name type="common">Sea sparkle</name>
    <name type="synonym">Red tide dinoflagellate</name>
    <dbReference type="NCBI Taxonomy" id="2966"/>
    <lineage>
        <taxon>Eukaryota</taxon>
        <taxon>Sar</taxon>
        <taxon>Alveolata</taxon>
        <taxon>Dinophyceae</taxon>
        <taxon>Noctilucales</taxon>
        <taxon>Noctilucaceae</taxon>
        <taxon>Noctiluca</taxon>
    </lineage>
</organism>
<dbReference type="AlphaFoldDB" id="A0A7S1F5Y3"/>
<dbReference type="SFLD" id="SFLDS00003">
    <property type="entry name" value="Haloacid_Dehalogenase"/>
    <property type="match status" value="1"/>
</dbReference>
<sequence length="180" mass="19914">MDLDESAPVPACFVFDLDNCCWSPEMYQMSSGSPFSHNSKTNVCTARGGRGEEVRLLGDVAEVWGLICDAPRFRGVRIAIASCCDEPKWAHELLRTFEVGAGRKMWDCVAHAEIHYGSKQGHLRSIAQKLGISLEHMVFFDDQIGHIGDARAMGVTAVHTPRNGVTWGSFEEALRNFANK</sequence>
<dbReference type="SUPFAM" id="SSF56784">
    <property type="entry name" value="HAD-like"/>
    <property type="match status" value="1"/>
</dbReference>
<evidence type="ECO:0008006" key="2">
    <source>
        <dbReference type="Google" id="ProtNLM"/>
    </source>
</evidence>
<dbReference type="EMBL" id="HBFQ01027585">
    <property type="protein sequence ID" value="CAD8845128.1"/>
    <property type="molecule type" value="Transcribed_RNA"/>
</dbReference>
<gene>
    <name evidence="1" type="ORF">NSCI0253_LOCUS19478</name>
</gene>
<dbReference type="SFLD" id="SFLDG01131">
    <property type="entry name" value="C1.5.2:_MDP_Like"/>
    <property type="match status" value="1"/>
</dbReference>
<evidence type="ECO:0000313" key="1">
    <source>
        <dbReference type="EMBL" id="CAD8845128.1"/>
    </source>
</evidence>
<dbReference type="InterPro" id="IPR023214">
    <property type="entry name" value="HAD_sf"/>
</dbReference>
<protein>
    <recommendedName>
        <fullName evidence="2">Magnesium-dependent phosphatase-1</fullName>
    </recommendedName>
</protein>
<dbReference type="InterPro" id="IPR036412">
    <property type="entry name" value="HAD-like_sf"/>
</dbReference>
<accession>A0A7S1F5Y3</accession>
<dbReference type="NCBIfam" id="TIGR01681">
    <property type="entry name" value="HAD-SF-IIIC"/>
    <property type="match status" value="1"/>
</dbReference>
<dbReference type="InterPro" id="IPR010033">
    <property type="entry name" value="HAD_SF_ppase_IIIC"/>
</dbReference>
<dbReference type="GO" id="GO:0003993">
    <property type="term" value="F:acid phosphatase activity"/>
    <property type="evidence" value="ECO:0007669"/>
    <property type="project" value="TreeGrafter"/>
</dbReference>
<dbReference type="Pfam" id="PF12689">
    <property type="entry name" value="Acid_PPase"/>
    <property type="match status" value="1"/>
</dbReference>
<dbReference type="NCBIfam" id="TIGR01685">
    <property type="entry name" value="MDP-1"/>
    <property type="match status" value="1"/>
</dbReference>
<reference evidence="1" key="1">
    <citation type="submission" date="2021-01" db="EMBL/GenBank/DDBJ databases">
        <authorList>
            <person name="Corre E."/>
            <person name="Pelletier E."/>
            <person name="Niang G."/>
            <person name="Scheremetjew M."/>
            <person name="Finn R."/>
            <person name="Kale V."/>
            <person name="Holt S."/>
            <person name="Cochrane G."/>
            <person name="Meng A."/>
            <person name="Brown T."/>
            <person name="Cohen L."/>
        </authorList>
    </citation>
    <scope>NUCLEOTIDE SEQUENCE</scope>
</reference>
<name>A0A7S1F5Y3_NOCSC</name>
<dbReference type="PANTHER" id="PTHR17901">
    <property type="entry name" value="MAGNESIUM-DEPENDENT PHOSPHATASE 1 MDP1"/>
    <property type="match status" value="1"/>
</dbReference>
<proteinExistence type="predicted"/>